<evidence type="ECO:0000313" key="3">
    <source>
        <dbReference type="EMBL" id="SHJ94283.1"/>
    </source>
</evidence>
<evidence type="ECO:0000313" key="4">
    <source>
        <dbReference type="Proteomes" id="UP000184171"/>
    </source>
</evidence>
<dbReference type="InterPro" id="IPR036105">
    <property type="entry name" value="DiNase_FeMo-co_biosyn_sf"/>
</dbReference>
<evidence type="ECO:0000259" key="2">
    <source>
        <dbReference type="Pfam" id="PF02579"/>
    </source>
</evidence>
<gene>
    <name evidence="3" type="ORF">SAMN02745165_03594</name>
</gene>
<name>A0A1M6NF84_MALRU</name>
<accession>A0A1M6NF84</accession>
<dbReference type="STRING" id="1122189.SAMN02745165_03594"/>
<feature type="region of interest" description="Disordered" evidence="1">
    <location>
        <begin position="119"/>
        <end position="142"/>
    </location>
</feature>
<dbReference type="PANTHER" id="PTHR42983">
    <property type="entry name" value="DINITROGENASE IRON-MOLYBDENUM COFACTOR PROTEIN-RELATED"/>
    <property type="match status" value="1"/>
</dbReference>
<dbReference type="AlphaFoldDB" id="A0A1M6NF84"/>
<reference evidence="3 4" key="1">
    <citation type="submission" date="2016-11" db="EMBL/GenBank/DDBJ databases">
        <authorList>
            <person name="Jaros S."/>
            <person name="Januszkiewicz K."/>
            <person name="Wedrychowicz H."/>
        </authorList>
    </citation>
    <scope>NUCLEOTIDE SEQUENCE [LARGE SCALE GENOMIC DNA]</scope>
    <source>
        <strain evidence="3 4">DSM 5091</strain>
    </source>
</reference>
<feature type="domain" description="Dinitrogenase iron-molybdenum cofactor biosynthesis" evidence="2">
    <location>
        <begin position="13"/>
        <end position="105"/>
    </location>
</feature>
<proteinExistence type="predicted"/>
<dbReference type="Pfam" id="PF02579">
    <property type="entry name" value="Nitro_FeMo-Co"/>
    <property type="match status" value="1"/>
</dbReference>
<dbReference type="SUPFAM" id="SSF53146">
    <property type="entry name" value="Nitrogenase accessory factor-like"/>
    <property type="match status" value="1"/>
</dbReference>
<dbReference type="CDD" id="cd00851">
    <property type="entry name" value="MTH1175"/>
    <property type="match status" value="1"/>
</dbReference>
<sequence length="142" mass="14872">MRLCITSTGKEMDAKVDPTFGRAPYFEIIDTDTNAMELIENTAARQGQGAGIAAAQLVADKAVDGVLTGHVGGNALNAFRTAGIKLFVGASSQDTVKEALAKFKQDEYGELTEPAATFPCGPERGLGPGRGRGLGRGRGRCR</sequence>
<protein>
    <submittedName>
        <fullName evidence="3">Predicted Fe-Mo cluster-binding protein, NifX family</fullName>
    </submittedName>
</protein>
<dbReference type="InterPro" id="IPR033913">
    <property type="entry name" value="MTH1175_dom"/>
</dbReference>
<keyword evidence="4" id="KW-1185">Reference proteome</keyword>
<dbReference type="Proteomes" id="UP000184171">
    <property type="component" value="Unassembled WGS sequence"/>
</dbReference>
<dbReference type="InterPro" id="IPR003731">
    <property type="entry name" value="Di-Nase_FeMo-co_biosynth"/>
</dbReference>
<dbReference type="PANTHER" id="PTHR42983:SF1">
    <property type="entry name" value="IRON-MOLYBDENUM PROTEIN"/>
    <property type="match status" value="1"/>
</dbReference>
<dbReference type="EMBL" id="FQZT01000027">
    <property type="protein sequence ID" value="SHJ94283.1"/>
    <property type="molecule type" value="Genomic_DNA"/>
</dbReference>
<organism evidence="3 4">
    <name type="scientific">Malonomonas rubra DSM 5091</name>
    <dbReference type="NCBI Taxonomy" id="1122189"/>
    <lineage>
        <taxon>Bacteria</taxon>
        <taxon>Pseudomonadati</taxon>
        <taxon>Thermodesulfobacteriota</taxon>
        <taxon>Desulfuromonadia</taxon>
        <taxon>Desulfuromonadales</taxon>
        <taxon>Geopsychrobacteraceae</taxon>
        <taxon>Malonomonas</taxon>
    </lineage>
</organism>
<evidence type="ECO:0000256" key="1">
    <source>
        <dbReference type="SAM" id="MobiDB-lite"/>
    </source>
</evidence>
<feature type="compositionally biased region" description="Basic residues" evidence="1">
    <location>
        <begin position="133"/>
        <end position="142"/>
    </location>
</feature>
<dbReference type="Gene3D" id="3.30.420.130">
    <property type="entry name" value="Dinitrogenase iron-molybdenum cofactor biosynthesis domain"/>
    <property type="match status" value="1"/>
</dbReference>